<dbReference type="VEuPathDB" id="VectorBase:CPIJ015490"/>
<evidence type="ECO:0000313" key="4">
    <source>
        <dbReference type="Proteomes" id="UP000002320"/>
    </source>
</evidence>
<accession>B0X7H4</accession>
<dbReference type="AlphaFoldDB" id="B0X7H4"/>
<sequence length="146" mass="17308">MHTCQVCACDSSREQPSFVPLIRAYALRSRSRRRRRGFGGLIRFEYFSSGKKIPRVVRFSSLFHGIRNCRSRYGHREECAVLIRPSFVPAGDRFRGAPFFFFLAFFFLVFLFARIFPAEECGQSEPERSGAERERWTVYRRNRKYQ</sequence>
<dbReference type="EMBL" id="DS232451">
    <property type="protein sequence ID" value="EDS41924.1"/>
    <property type="molecule type" value="Genomic_DNA"/>
</dbReference>
<reference evidence="2" key="1">
    <citation type="submission" date="2007-03" db="EMBL/GenBank/DDBJ databases">
        <title>Annotation of Culex pipiens quinquefasciatus.</title>
        <authorList>
            <consortium name="The Broad Institute Genome Sequencing Platform"/>
            <person name="Atkinson P.W."/>
            <person name="Hemingway J."/>
            <person name="Christensen B.M."/>
            <person name="Higgs S."/>
            <person name="Kodira C."/>
            <person name="Hannick L."/>
            <person name="Megy K."/>
            <person name="O'Leary S."/>
            <person name="Pearson M."/>
            <person name="Haas B.J."/>
            <person name="Mauceli E."/>
            <person name="Wortman J.R."/>
            <person name="Lee N.H."/>
            <person name="Guigo R."/>
            <person name="Stanke M."/>
            <person name="Alvarado L."/>
            <person name="Amedeo P."/>
            <person name="Antoine C.H."/>
            <person name="Arensburger P."/>
            <person name="Bidwell S.L."/>
            <person name="Crawford M."/>
            <person name="Camaro F."/>
            <person name="Devon K."/>
            <person name="Engels R."/>
            <person name="Hammond M."/>
            <person name="Howarth C."/>
            <person name="Koehrsen M."/>
            <person name="Lawson D."/>
            <person name="Montgomery P."/>
            <person name="Nene V."/>
            <person name="Nusbaum C."/>
            <person name="Puiu D."/>
            <person name="Romero-Severson J."/>
            <person name="Severson D.W."/>
            <person name="Shumway M."/>
            <person name="Sisk P."/>
            <person name="Stolte C."/>
            <person name="Zeng Q."/>
            <person name="Eisenstadt E."/>
            <person name="Fraser-Liggett C."/>
            <person name="Strausberg R."/>
            <person name="Galagan J."/>
            <person name="Birren B."/>
            <person name="Collins F.H."/>
        </authorList>
    </citation>
    <scope>NUCLEOTIDE SEQUENCE [LARGE SCALE GENOMIC DNA]</scope>
    <source>
        <strain evidence="2">JHB</strain>
    </source>
</reference>
<dbReference type="Proteomes" id="UP000002320">
    <property type="component" value="Unassembled WGS sequence"/>
</dbReference>
<dbReference type="EnsemblMetazoa" id="CPIJ015490-RA">
    <property type="protein sequence ID" value="CPIJ015490-PA"/>
    <property type="gene ID" value="CPIJ015490"/>
</dbReference>
<organism>
    <name type="scientific">Culex quinquefasciatus</name>
    <name type="common">Southern house mosquito</name>
    <name type="synonym">Culex pungens</name>
    <dbReference type="NCBI Taxonomy" id="7176"/>
    <lineage>
        <taxon>Eukaryota</taxon>
        <taxon>Metazoa</taxon>
        <taxon>Ecdysozoa</taxon>
        <taxon>Arthropoda</taxon>
        <taxon>Hexapoda</taxon>
        <taxon>Insecta</taxon>
        <taxon>Pterygota</taxon>
        <taxon>Neoptera</taxon>
        <taxon>Endopterygota</taxon>
        <taxon>Diptera</taxon>
        <taxon>Nematocera</taxon>
        <taxon>Culicoidea</taxon>
        <taxon>Culicidae</taxon>
        <taxon>Culicinae</taxon>
        <taxon>Culicini</taxon>
        <taxon>Culex</taxon>
        <taxon>Culex</taxon>
    </lineage>
</organism>
<keyword evidence="1" id="KW-1133">Transmembrane helix</keyword>
<protein>
    <recommendedName>
        <fullName evidence="5">Transmembrane protein</fullName>
    </recommendedName>
</protein>
<name>B0X7H4_CULQU</name>
<keyword evidence="1" id="KW-0472">Membrane</keyword>
<proteinExistence type="predicted"/>
<reference evidence="3" key="2">
    <citation type="submission" date="2021-02" db="UniProtKB">
        <authorList>
            <consortium name="EnsemblMetazoa"/>
        </authorList>
    </citation>
    <scope>IDENTIFICATION</scope>
    <source>
        <strain evidence="3">JHB</strain>
    </source>
</reference>
<keyword evidence="1" id="KW-0812">Transmembrane</keyword>
<dbReference type="InParanoid" id="B0X7H4"/>
<evidence type="ECO:0008006" key="5">
    <source>
        <dbReference type="Google" id="ProtNLM"/>
    </source>
</evidence>
<dbReference type="HOGENOM" id="CLU_1779265_0_0_1"/>
<evidence type="ECO:0000313" key="3">
    <source>
        <dbReference type="EnsemblMetazoa" id="CPIJ015490-PA"/>
    </source>
</evidence>
<evidence type="ECO:0000313" key="2">
    <source>
        <dbReference type="EMBL" id="EDS41924.1"/>
    </source>
</evidence>
<feature type="transmembrane region" description="Helical" evidence="1">
    <location>
        <begin position="99"/>
        <end position="116"/>
    </location>
</feature>
<gene>
    <name evidence="3" type="primary">6048720</name>
    <name evidence="2" type="ORF">CpipJ_CPIJ015490</name>
</gene>
<keyword evidence="4" id="KW-1185">Reference proteome</keyword>
<dbReference type="KEGG" id="cqu:CpipJ_CPIJ015490"/>
<evidence type="ECO:0000256" key="1">
    <source>
        <dbReference type="SAM" id="Phobius"/>
    </source>
</evidence>